<feature type="transmembrane region" description="Helical" evidence="6">
    <location>
        <begin position="332"/>
        <end position="350"/>
    </location>
</feature>
<reference evidence="7" key="1">
    <citation type="submission" date="2018-05" db="EMBL/GenBank/DDBJ databases">
        <authorList>
            <person name="Lanie J.A."/>
            <person name="Ng W.-L."/>
            <person name="Kazmierczak K.M."/>
            <person name="Andrzejewski T.M."/>
            <person name="Davidsen T.M."/>
            <person name="Wayne K.J."/>
            <person name="Tettelin H."/>
            <person name="Glass J.I."/>
            <person name="Rusch D."/>
            <person name="Podicherti R."/>
            <person name="Tsui H.-C.T."/>
            <person name="Winkler M.E."/>
        </authorList>
    </citation>
    <scope>NUCLEOTIDE SEQUENCE</scope>
</reference>
<keyword evidence="3 6" id="KW-0812">Transmembrane</keyword>
<dbReference type="PANTHER" id="PTHR32196">
    <property type="entry name" value="ABC TRANSPORTER PERMEASE PROTEIN YPHD-RELATED-RELATED"/>
    <property type="match status" value="1"/>
</dbReference>
<sequence length="731" mass="78353">MELIETQKPKSSPSTYLIVPIVIFFLLFIFATLRGPYLISSTGFGALIIVAAPLILATYALTIIVMAGRASVDLSIGPLISFINVGMIQLIGLGFMESPIALFAYAIGVGVAYQVFMALIIVFVRVQPIIVSLSGYLSLVGLNLIIMPRAGGLAPDWMYDWGAGINIVSPVLIILIIATAAWYLLAQTAFWGNLKMMGSDERATYTSGVNVNLVRIGAHAIGGVYAGLAAITFTSLISSGDPTQGTTYTLMAVTALVLGGASLAGGRGSAFGALLGSLNIFLITYSLSTFNFGKMQAFITDMSYGVMLVVSLLISLAIPFMQKRARGLSPGLVFLVLGIITLGVAVHAAMDQSMGVKRFAAFVASTETEDPLSAGTIILFGVVGIAVLSYIIRTLFKQLSAPMVGFIILLIVAALGLIFNPDSPTESSLTSTNLKTIGLDYYSMSIFGLESISQSASTYFSFNALANSTYTLIGIIGVVLFTSLIILIMLPETKVQTKKTATILFICTIPIIAIGALFFENANQGYLASNFSGETYAILLVTALLFTITIPLVKTKINNINNLFIGAISILALIVVYFFATDSTPYYEVANGSIVVAGKVLNAQLPVIQTGIEPIAAQIIEYAGPMRVNTNAQSMTIVSEITYCVFMVVLLHIFLRLAMGETSFRSFWKYWHIATFAVIAWSGLFYAIGIPLWQIIVVIAIAIISAPNVMHIISTYIIGEHRDDAIKKWEG</sequence>
<proteinExistence type="predicted"/>
<feature type="transmembrane region" description="Helical" evidence="6">
    <location>
        <begin position="245"/>
        <end position="264"/>
    </location>
</feature>
<feature type="transmembrane region" description="Helical" evidence="6">
    <location>
        <begin position="167"/>
        <end position="192"/>
    </location>
</feature>
<feature type="transmembrane region" description="Helical" evidence="6">
    <location>
        <begin position="129"/>
        <end position="147"/>
    </location>
</feature>
<feature type="transmembrane region" description="Helical" evidence="6">
    <location>
        <begin position="372"/>
        <end position="392"/>
    </location>
</feature>
<evidence type="ECO:0000256" key="6">
    <source>
        <dbReference type="SAM" id="Phobius"/>
    </source>
</evidence>
<organism evidence="7">
    <name type="scientific">marine metagenome</name>
    <dbReference type="NCBI Taxonomy" id="408172"/>
    <lineage>
        <taxon>unclassified sequences</taxon>
        <taxon>metagenomes</taxon>
        <taxon>ecological metagenomes</taxon>
    </lineage>
</organism>
<dbReference type="InterPro" id="IPR001851">
    <property type="entry name" value="ABC_transp_permease"/>
</dbReference>
<evidence type="ECO:0000256" key="3">
    <source>
        <dbReference type="ARBA" id="ARBA00022692"/>
    </source>
</evidence>
<name>A0A381YHG7_9ZZZZ</name>
<evidence type="ECO:0000256" key="5">
    <source>
        <dbReference type="ARBA" id="ARBA00023136"/>
    </source>
</evidence>
<feature type="transmembrane region" description="Helical" evidence="6">
    <location>
        <begin position="102"/>
        <end position="122"/>
    </location>
</feature>
<feature type="transmembrane region" description="Helical" evidence="6">
    <location>
        <begin position="637"/>
        <end position="658"/>
    </location>
</feature>
<feature type="transmembrane region" description="Helical" evidence="6">
    <location>
        <begin position="470"/>
        <end position="490"/>
    </location>
</feature>
<dbReference type="AlphaFoldDB" id="A0A381YHG7"/>
<feature type="transmembrane region" description="Helical" evidence="6">
    <location>
        <begin position="302"/>
        <end position="320"/>
    </location>
</feature>
<dbReference type="GO" id="GO:0005886">
    <property type="term" value="C:plasma membrane"/>
    <property type="evidence" value="ECO:0007669"/>
    <property type="project" value="UniProtKB-SubCell"/>
</dbReference>
<protein>
    <submittedName>
        <fullName evidence="7">Uncharacterized protein</fullName>
    </submittedName>
</protein>
<dbReference type="Pfam" id="PF02653">
    <property type="entry name" value="BPD_transp_2"/>
    <property type="match status" value="1"/>
</dbReference>
<feature type="transmembrane region" description="Helical" evidence="6">
    <location>
        <begin position="399"/>
        <end position="419"/>
    </location>
</feature>
<feature type="transmembrane region" description="Helical" evidence="6">
    <location>
        <begin position="670"/>
        <end position="689"/>
    </location>
</feature>
<accession>A0A381YHG7</accession>
<evidence type="ECO:0000256" key="2">
    <source>
        <dbReference type="ARBA" id="ARBA00022475"/>
    </source>
</evidence>
<dbReference type="EMBL" id="UINC01018234">
    <property type="protein sequence ID" value="SVA76405.1"/>
    <property type="molecule type" value="Genomic_DNA"/>
</dbReference>
<feature type="transmembrane region" description="Helical" evidence="6">
    <location>
        <begin position="43"/>
        <end position="67"/>
    </location>
</feature>
<keyword evidence="2" id="KW-1003">Cell membrane</keyword>
<gene>
    <name evidence="7" type="ORF">METZ01_LOCUS129259</name>
</gene>
<feature type="transmembrane region" description="Helical" evidence="6">
    <location>
        <begin position="560"/>
        <end position="580"/>
    </location>
</feature>
<feature type="transmembrane region" description="Helical" evidence="6">
    <location>
        <begin position="502"/>
        <end position="519"/>
    </location>
</feature>
<keyword evidence="5 6" id="KW-0472">Membrane</keyword>
<keyword evidence="4 6" id="KW-1133">Transmembrane helix</keyword>
<feature type="transmembrane region" description="Helical" evidence="6">
    <location>
        <begin position="213"/>
        <end position="233"/>
    </location>
</feature>
<evidence type="ECO:0000313" key="7">
    <source>
        <dbReference type="EMBL" id="SVA76405.1"/>
    </source>
</evidence>
<evidence type="ECO:0000256" key="1">
    <source>
        <dbReference type="ARBA" id="ARBA00004651"/>
    </source>
</evidence>
<feature type="transmembrane region" description="Helical" evidence="6">
    <location>
        <begin position="79"/>
        <end position="96"/>
    </location>
</feature>
<feature type="transmembrane region" description="Helical" evidence="6">
    <location>
        <begin position="535"/>
        <end position="553"/>
    </location>
</feature>
<feature type="transmembrane region" description="Helical" evidence="6">
    <location>
        <begin position="16"/>
        <end position="37"/>
    </location>
</feature>
<comment type="subcellular location">
    <subcellularLocation>
        <location evidence="1">Cell membrane</location>
        <topology evidence="1">Multi-pass membrane protein</topology>
    </subcellularLocation>
</comment>
<dbReference type="GO" id="GO:0022857">
    <property type="term" value="F:transmembrane transporter activity"/>
    <property type="evidence" value="ECO:0007669"/>
    <property type="project" value="InterPro"/>
</dbReference>
<feature type="transmembrane region" description="Helical" evidence="6">
    <location>
        <begin position="271"/>
        <end position="290"/>
    </location>
</feature>
<dbReference type="PANTHER" id="PTHR32196:SF63">
    <property type="entry name" value="INNER MEMBRANE ABC TRANSPORTER PERMEASE PROTEIN YJFF"/>
    <property type="match status" value="1"/>
</dbReference>
<feature type="transmembrane region" description="Helical" evidence="6">
    <location>
        <begin position="695"/>
        <end position="718"/>
    </location>
</feature>
<dbReference type="CDD" id="cd06579">
    <property type="entry name" value="TM_PBP1_transp_AraH_like"/>
    <property type="match status" value="1"/>
</dbReference>
<evidence type="ECO:0000256" key="4">
    <source>
        <dbReference type="ARBA" id="ARBA00022989"/>
    </source>
</evidence>